<proteinExistence type="inferred from homology"/>
<protein>
    <submittedName>
        <fullName evidence="15">Methyl-accepting chemotaxis sensory transducer with TarH sensor</fullName>
    </submittedName>
</protein>
<keyword evidence="2" id="KW-1003">Cell membrane</keyword>
<dbReference type="EMBL" id="QTTN01000055">
    <property type="protein sequence ID" value="REE57452.1"/>
    <property type="molecule type" value="Genomic_DNA"/>
</dbReference>
<keyword evidence="5 12" id="KW-0812">Transmembrane</keyword>
<evidence type="ECO:0000259" key="13">
    <source>
        <dbReference type="PROSITE" id="PS50111"/>
    </source>
</evidence>
<comment type="caution">
    <text evidence="15">The sequence shown here is derived from an EMBL/GenBank/DDBJ whole genome shotgun (WGS) entry which is preliminary data.</text>
</comment>
<dbReference type="Gene3D" id="1.10.287.950">
    <property type="entry name" value="Methyl-accepting chemotaxis protein"/>
    <property type="match status" value="1"/>
</dbReference>
<dbReference type="PANTHER" id="PTHR32089:SF114">
    <property type="entry name" value="METHYL-ACCEPTING CHEMOTAXIS PROTEIN MCPB"/>
    <property type="match status" value="1"/>
</dbReference>
<keyword evidence="6 12" id="KW-1133">Transmembrane helix</keyword>
<evidence type="ECO:0000256" key="8">
    <source>
        <dbReference type="ARBA" id="ARBA00023224"/>
    </source>
</evidence>
<evidence type="ECO:0000313" key="15">
    <source>
        <dbReference type="EMBL" id="REE57452.1"/>
    </source>
</evidence>
<dbReference type="Pfam" id="PF00015">
    <property type="entry name" value="MCPsignal"/>
    <property type="match status" value="1"/>
</dbReference>
<evidence type="ECO:0000256" key="5">
    <source>
        <dbReference type="ARBA" id="ARBA00022692"/>
    </source>
</evidence>
<keyword evidence="7 12" id="KW-0472">Membrane</keyword>
<dbReference type="PANTHER" id="PTHR32089">
    <property type="entry name" value="METHYL-ACCEPTING CHEMOTAXIS PROTEIN MCPB"/>
    <property type="match status" value="1"/>
</dbReference>
<dbReference type="InterPro" id="IPR033479">
    <property type="entry name" value="dCache_1"/>
</dbReference>
<dbReference type="PROSITE" id="PS50111">
    <property type="entry name" value="CHEMOTAXIS_TRANSDUC_2"/>
    <property type="match status" value="1"/>
</dbReference>
<dbReference type="GO" id="GO:0007165">
    <property type="term" value="P:signal transduction"/>
    <property type="evidence" value="ECO:0007669"/>
    <property type="project" value="UniProtKB-KW"/>
</dbReference>
<evidence type="ECO:0000256" key="4">
    <source>
        <dbReference type="ARBA" id="ARBA00022500"/>
    </source>
</evidence>
<dbReference type="AlphaFoldDB" id="A0A3D9Q481"/>
<name>A0A3D9Q481_9BACL</name>
<keyword evidence="16" id="KW-1185">Reference proteome</keyword>
<feature type="transmembrane region" description="Helical" evidence="12">
    <location>
        <begin position="281"/>
        <end position="303"/>
    </location>
</feature>
<dbReference type="Pfam" id="PF02743">
    <property type="entry name" value="dCache_1"/>
    <property type="match status" value="1"/>
</dbReference>
<evidence type="ECO:0000256" key="1">
    <source>
        <dbReference type="ARBA" id="ARBA00004651"/>
    </source>
</evidence>
<dbReference type="Gene3D" id="6.10.340.10">
    <property type="match status" value="1"/>
</dbReference>
<dbReference type="PROSITE" id="PS50885">
    <property type="entry name" value="HAMP"/>
    <property type="match status" value="1"/>
</dbReference>
<evidence type="ECO:0000256" key="10">
    <source>
        <dbReference type="PROSITE-ProRule" id="PRU00284"/>
    </source>
</evidence>
<dbReference type="CDD" id="cd12912">
    <property type="entry name" value="PDC2_MCP_like"/>
    <property type="match status" value="1"/>
</dbReference>
<dbReference type="SUPFAM" id="SSF103190">
    <property type="entry name" value="Sensory domain-like"/>
    <property type="match status" value="1"/>
</dbReference>
<dbReference type="InterPro" id="IPR004089">
    <property type="entry name" value="MCPsignal_dom"/>
</dbReference>
<comment type="similarity">
    <text evidence="9">Belongs to the methyl-accepting chemotaxis (MCP) protein family.</text>
</comment>
<evidence type="ECO:0000256" key="6">
    <source>
        <dbReference type="ARBA" id="ARBA00022989"/>
    </source>
</evidence>
<evidence type="ECO:0000256" key="7">
    <source>
        <dbReference type="ARBA" id="ARBA00023136"/>
    </source>
</evidence>
<dbReference type="SUPFAM" id="SSF58104">
    <property type="entry name" value="Methyl-accepting chemotaxis protein (MCP) signaling domain"/>
    <property type="match status" value="1"/>
</dbReference>
<dbReference type="Gene3D" id="3.30.450.20">
    <property type="entry name" value="PAS domain"/>
    <property type="match status" value="1"/>
</dbReference>
<feature type="domain" description="Methyl-accepting transducer" evidence="13">
    <location>
        <begin position="373"/>
        <end position="609"/>
    </location>
</feature>
<evidence type="ECO:0000256" key="2">
    <source>
        <dbReference type="ARBA" id="ARBA00022475"/>
    </source>
</evidence>
<dbReference type="InterPro" id="IPR003660">
    <property type="entry name" value="HAMP_dom"/>
</dbReference>
<sequence length="659" mass="70617">MKRSLFALTLRSKLIIAFTVILLVPSLTIGWFSYQTARDQIESRMNMTVTENVRVSDEMLNGYIESITTDIDFLSQTLKLTASAPTPAAGLLLQMDAFQKVHAQVETAYVGTSKGEMLLSPQQELPKDFDPRTRPWYVSAMKSDGKVVITDPYINATDGKVVVSIAKSIPNGAGVVGVDLNLDALSKQIESIKIGKDGYVSIADTTKKFLIHPHSQPGAAVPDDIAAQLYGGTQDSFTFNEKGITMREVVMTNKLTGWKLAGTFSVDEINKDASTILNQTILVVAICLIAGAALIYVIIRAIVRPIRALIKVSEQVSEGDLTVSLDVSGAKKDEITKLCKSFNAMIVSLKSLLTEVNETSHQLAASSEQLSASSDQTSTATQFIAENIQQMAMGSEKQVESVRVGSASVGEMSRGVEEIASNARSVTDVAVQTSHISAEGNTAIETAITQMQSIERTFEELSQVITDLTQQSAEISQMVNLIQDISSQTNLLSLNASIEAARAGEHGRGFAVVAQEVKKLAEQTAASSKSVIDLVGSMQGGTERAVESMNATSVEVTAGIAVISRAGALFKQIQGSVLEVEAQIKEVSQVSQQISNDGHETVNAINTISGVVQETALATQNVSAAAQQQLASMEEIAASAAFLTKMAEDLQQRVERFKL</sequence>
<comment type="subcellular location">
    <subcellularLocation>
        <location evidence="1">Cell membrane</location>
        <topology evidence="1">Multi-pass membrane protein</topology>
    </subcellularLocation>
</comment>
<feature type="transmembrane region" description="Helical" evidence="12">
    <location>
        <begin position="12"/>
        <end position="34"/>
    </location>
</feature>
<dbReference type="Pfam" id="PF00672">
    <property type="entry name" value="HAMP"/>
    <property type="match status" value="1"/>
</dbReference>
<dbReference type="CDD" id="cd18773">
    <property type="entry name" value="PDC1_HK_sensor"/>
    <property type="match status" value="1"/>
</dbReference>
<gene>
    <name evidence="15" type="ORF">A8990_15530</name>
</gene>
<dbReference type="CDD" id="cd06225">
    <property type="entry name" value="HAMP"/>
    <property type="match status" value="1"/>
</dbReference>
<dbReference type="SMART" id="SM00304">
    <property type="entry name" value="HAMP"/>
    <property type="match status" value="1"/>
</dbReference>
<keyword evidence="11" id="KW-0175">Coiled coil</keyword>
<feature type="coiled-coil region" evidence="11">
    <location>
        <begin position="444"/>
        <end position="471"/>
    </location>
</feature>
<evidence type="ECO:0000259" key="14">
    <source>
        <dbReference type="PROSITE" id="PS50885"/>
    </source>
</evidence>
<keyword evidence="4" id="KW-0145">Chemotaxis</keyword>
<feature type="domain" description="HAMP" evidence="14">
    <location>
        <begin position="300"/>
        <end position="354"/>
    </location>
</feature>
<evidence type="ECO:0000256" key="9">
    <source>
        <dbReference type="ARBA" id="ARBA00029447"/>
    </source>
</evidence>
<dbReference type="RefSeq" id="WP_116192427.1">
    <property type="nucleotide sequence ID" value="NZ_QTTN01000055.1"/>
</dbReference>
<dbReference type="SMART" id="SM00283">
    <property type="entry name" value="MA"/>
    <property type="match status" value="1"/>
</dbReference>
<dbReference type="OrthoDB" id="243053at2"/>
<dbReference type="GO" id="GO:0006935">
    <property type="term" value="P:chemotaxis"/>
    <property type="evidence" value="ECO:0007669"/>
    <property type="project" value="UniProtKB-KW"/>
</dbReference>
<organism evidence="15 16">
    <name type="scientific">Paenibacillus taihuensis</name>
    <dbReference type="NCBI Taxonomy" id="1156355"/>
    <lineage>
        <taxon>Bacteria</taxon>
        <taxon>Bacillati</taxon>
        <taxon>Bacillota</taxon>
        <taxon>Bacilli</taxon>
        <taxon>Bacillales</taxon>
        <taxon>Paenibacillaceae</taxon>
        <taxon>Paenibacillus</taxon>
    </lineage>
</organism>
<dbReference type="GO" id="GO:0005886">
    <property type="term" value="C:plasma membrane"/>
    <property type="evidence" value="ECO:0007669"/>
    <property type="project" value="UniProtKB-SubCell"/>
</dbReference>
<evidence type="ECO:0000256" key="11">
    <source>
        <dbReference type="SAM" id="Coils"/>
    </source>
</evidence>
<dbReference type="Proteomes" id="UP000256304">
    <property type="component" value="Unassembled WGS sequence"/>
</dbReference>
<keyword evidence="3" id="KW-0488">Methylation</keyword>
<evidence type="ECO:0000256" key="12">
    <source>
        <dbReference type="SAM" id="Phobius"/>
    </source>
</evidence>
<keyword evidence="8 10" id="KW-0807">Transducer</keyword>
<dbReference type="InterPro" id="IPR029151">
    <property type="entry name" value="Sensor-like_sf"/>
</dbReference>
<evidence type="ECO:0000313" key="16">
    <source>
        <dbReference type="Proteomes" id="UP000256304"/>
    </source>
</evidence>
<evidence type="ECO:0000256" key="3">
    <source>
        <dbReference type="ARBA" id="ARBA00022481"/>
    </source>
</evidence>
<dbReference type="CDD" id="cd11386">
    <property type="entry name" value="MCP_signal"/>
    <property type="match status" value="1"/>
</dbReference>
<reference evidence="15 16" key="1">
    <citation type="submission" date="2018-08" db="EMBL/GenBank/DDBJ databases">
        <title>Genomic Encyclopedia of Type Strains, Phase III (KMG-III): the genomes of soil and plant-associated and newly described type strains.</title>
        <authorList>
            <person name="Whitman W."/>
        </authorList>
    </citation>
    <scope>NUCLEOTIDE SEQUENCE [LARGE SCALE GENOMIC DNA]</scope>
    <source>
        <strain evidence="15 16">CGMCC 1.10966</strain>
    </source>
</reference>
<accession>A0A3D9Q481</accession>